<dbReference type="Gene3D" id="1.10.357.10">
    <property type="entry name" value="Tetracycline Repressor, domain 2"/>
    <property type="match status" value="1"/>
</dbReference>
<dbReference type="RefSeq" id="WP_101290886.1">
    <property type="nucleotide sequence ID" value="NZ_FOUQ01000006.1"/>
</dbReference>
<gene>
    <name evidence="6" type="ORF">CXZ10_18745</name>
</gene>
<name>A0A2N3LT92_9HYPH</name>
<dbReference type="GO" id="GO:0000976">
    <property type="term" value="F:transcription cis-regulatory region binding"/>
    <property type="evidence" value="ECO:0007669"/>
    <property type="project" value="TreeGrafter"/>
</dbReference>
<evidence type="ECO:0000313" key="7">
    <source>
        <dbReference type="Proteomes" id="UP000233491"/>
    </source>
</evidence>
<evidence type="ECO:0000259" key="5">
    <source>
        <dbReference type="PROSITE" id="PS50977"/>
    </source>
</evidence>
<dbReference type="PROSITE" id="PS50977">
    <property type="entry name" value="HTH_TETR_2"/>
    <property type="match status" value="1"/>
</dbReference>
<dbReference type="PANTHER" id="PTHR30055:SF234">
    <property type="entry name" value="HTH-TYPE TRANSCRIPTIONAL REGULATOR BETI"/>
    <property type="match status" value="1"/>
</dbReference>
<dbReference type="PANTHER" id="PTHR30055">
    <property type="entry name" value="HTH-TYPE TRANSCRIPTIONAL REGULATOR RUTR"/>
    <property type="match status" value="1"/>
</dbReference>
<dbReference type="GO" id="GO:0003700">
    <property type="term" value="F:DNA-binding transcription factor activity"/>
    <property type="evidence" value="ECO:0007669"/>
    <property type="project" value="TreeGrafter"/>
</dbReference>
<evidence type="ECO:0000256" key="1">
    <source>
        <dbReference type="ARBA" id="ARBA00023015"/>
    </source>
</evidence>
<dbReference type="InterPro" id="IPR001647">
    <property type="entry name" value="HTH_TetR"/>
</dbReference>
<feature type="domain" description="HTH tetR-type" evidence="5">
    <location>
        <begin position="1"/>
        <end position="52"/>
    </location>
</feature>
<keyword evidence="3" id="KW-0804">Transcription</keyword>
<evidence type="ECO:0000313" key="6">
    <source>
        <dbReference type="EMBL" id="PKR87763.1"/>
    </source>
</evidence>
<keyword evidence="1" id="KW-0805">Transcription regulation</keyword>
<dbReference type="Pfam" id="PF00440">
    <property type="entry name" value="TetR_N"/>
    <property type="match status" value="1"/>
</dbReference>
<proteinExistence type="predicted"/>
<feature type="DNA-binding region" description="H-T-H motif" evidence="4">
    <location>
        <begin position="15"/>
        <end position="34"/>
    </location>
</feature>
<evidence type="ECO:0000256" key="3">
    <source>
        <dbReference type="ARBA" id="ARBA00023163"/>
    </source>
</evidence>
<evidence type="ECO:0000256" key="4">
    <source>
        <dbReference type="PROSITE-ProRule" id="PRU00335"/>
    </source>
</evidence>
<protein>
    <submittedName>
        <fullName evidence="6">TetR family transcriptional regulator</fullName>
    </submittedName>
</protein>
<dbReference type="EMBL" id="PJNW01000016">
    <property type="protein sequence ID" value="PKR87763.1"/>
    <property type="molecule type" value="Genomic_DNA"/>
</dbReference>
<keyword evidence="7" id="KW-1185">Reference proteome</keyword>
<dbReference type="AlphaFoldDB" id="A0A2N3LT92"/>
<comment type="caution">
    <text evidence="6">The sequence shown here is derived from an EMBL/GenBank/DDBJ whole genome shotgun (WGS) entry which is preliminary data.</text>
</comment>
<accession>A0A2N3LT92</accession>
<organism evidence="6 7">
    <name type="scientific">Pleomorphomonas diazotrophica</name>
    <dbReference type="NCBI Taxonomy" id="1166257"/>
    <lineage>
        <taxon>Bacteria</taxon>
        <taxon>Pseudomonadati</taxon>
        <taxon>Pseudomonadota</taxon>
        <taxon>Alphaproteobacteria</taxon>
        <taxon>Hyphomicrobiales</taxon>
        <taxon>Pleomorphomonadaceae</taxon>
        <taxon>Pleomorphomonas</taxon>
    </lineage>
</organism>
<dbReference type="OrthoDB" id="70491at2"/>
<dbReference type="InterPro" id="IPR009057">
    <property type="entry name" value="Homeodomain-like_sf"/>
</dbReference>
<evidence type="ECO:0000256" key="2">
    <source>
        <dbReference type="ARBA" id="ARBA00023125"/>
    </source>
</evidence>
<sequence>MARAIVKEEGPAALTLIRLAERAGVTKPITYRHFRTREALLVALYREFDDRQTEAMRSALSDGVQSAQMMASIVAAAYVDCTIAAGVEIGWLIGALQTTPELQAFLEECRERHHEVLKQALAPYTKGAVARTSTTAVLGAADALSAAAAMGAVDREAAIECLRRVILTMIPARSEATDQMICSV</sequence>
<keyword evidence="2 4" id="KW-0238">DNA-binding</keyword>
<reference evidence="6 7" key="1">
    <citation type="submission" date="2017-12" db="EMBL/GenBank/DDBJ databases">
        <title>Anaerobic carbon monoxide metabolism by Pleomorphomonas carboxyditropha sp. nov., a new mesophilic hydrogenogenic carboxidotroph.</title>
        <authorList>
            <person name="Esquivel-Elizondo S."/>
            <person name="Krajmalnik-Brown R."/>
        </authorList>
    </citation>
    <scope>NUCLEOTIDE SEQUENCE [LARGE SCALE GENOMIC DNA]</scope>
    <source>
        <strain evidence="6 7">R5-392</strain>
    </source>
</reference>
<dbReference type="Proteomes" id="UP000233491">
    <property type="component" value="Unassembled WGS sequence"/>
</dbReference>
<dbReference type="InterPro" id="IPR050109">
    <property type="entry name" value="HTH-type_TetR-like_transc_reg"/>
</dbReference>
<dbReference type="SUPFAM" id="SSF46689">
    <property type="entry name" value="Homeodomain-like"/>
    <property type="match status" value="1"/>
</dbReference>